<reference evidence="4 5" key="1">
    <citation type="submission" date="2022-04" db="EMBL/GenBank/DDBJ databases">
        <title>Positive selection, recombination, and allopatry shape intraspecific diversity of widespread and dominant cyanobacteria.</title>
        <authorList>
            <person name="Wei J."/>
            <person name="Shu W."/>
            <person name="Hu C."/>
        </authorList>
    </citation>
    <scope>NUCLEOTIDE SEQUENCE [LARGE SCALE GENOMIC DNA]</scope>
    <source>
        <strain evidence="4 5">DQ-A4</strain>
    </source>
</reference>
<sequence>MDHRWIGRAVLLSGLAALTLGCAQLQAQPPTAPAPTPDHNSGAPRLAQAPTVDKELTQAHLDFGFALFEQLRQATPNENVLVSPTSVALALAMAYNGASGETQAAIANTLKVQGLDIEQLNAGNQALTEYLTQLDPEIALEIANSLWVNESLPVRPDYVERMQTAYAAEVATLDFSQPAATDRINRWVKEHTRDRIPNIIDQLPPDQLLVLVNAVYFKGAWSEAFDRARTTERPFTLASGETIQHPLMAQQDDYLYLETDQFQAVSLPYGNGSLSFEVILPTPGTDLATLSAQLTPATWESWMSQMQSRPGEIQLPKFQFEYEADLIPTLRTLGMGIAFEAGQADFSGLTELDAFINQVRHKTFIEVNESGTEAAASTAIGVAPTSAALPPDSPFEMVVDRPFLAAIRDRNTGTLLFLGAIVDPR</sequence>
<keyword evidence="5" id="KW-1185">Reference proteome</keyword>
<dbReference type="Gene3D" id="3.30.497.10">
    <property type="entry name" value="Antithrombin, subunit I, domain 2"/>
    <property type="match status" value="1"/>
</dbReference>
<dbReference type="EMBL" id="JAMPKX010000001">
    <property type="protein sequence ID" value="MEP0945785.1"/>
    <property type="molecule type" value="Genomic_DNA"/>
</dbReference>
<gene>
    <name evidence="4" type="ORF">NC992_02770</name>
</gene>
<dbReference type="SMART" id="SM00093">
    <property type="entry name" value="SERPIN"/>
    <property type="match status" value="1"/>
</dbReference>
<proteinExistence type="inferred from homology"/>
<dbReference type="InterPro" id="IPR023796">
    <property type="entry name" value="Serpin_dom"/>
</dbReference>
<dbReference type="Proteomes" id="UP001482513">
    <property type="component" value="Unassembled WGS sequence"/>
</dbReference>
<evidence type="ECO:0000313" key="5">
    <source>
        <dbReference type="Proteomes" id="UP001482513"/>
    </source>
</evidence>
<comment type="caution">
    <text evidence="4">The sequence shown here is derived from an EMBL/GenBank/DDBJ whole genome shotgun (WGS) entry which is preliminary data.</text>
</comment>
<protein>
    <submittedName>
        <fullName evidence="4">Serpin family protein</fullName>
    </submittedName>
</protein>
<dbReference type="CDD" id="cd19588">
    <property type="entry name" value="serpin_miropin-like"/>
    <property type="match status" value="1"/>
</dbReference>
<dbReference type="InterPro" id="IPR042178">
    <property type="entry name" value="Serpin_sf_1"/>
</dbReference>
<comment type="similarity">
    <text evidence="1">Belongs to the serpin family.</text>
</comment>
<evidence type="ECO:0000313" key="4">
    <source>
        <dbReference type="EMBL" id="MEP0945785.1"/>
    </source>
</evidence>
<dbReference type="Gene3D" id="2.30.39.10">
    <property type="entry name" value="Alpha-1-antitrypsin, domain 1"/>
    <property type="match status" value="1"/>
</dbReference>
<keyword evidence="2" id="KW-0732">Signal</keyword>
<evidence type="ECO:0000256" key="2">
    <source>
        <dbReference type="SAM" id="SignalP"/>
    </source>
</evidence>
<dbReference type="Pfam" id="PF00079">
    <property type="entry name" value="Serpin"/>
    <property type="match status" value="1"/>
</dbReference>
<feature type="chain" id="PRO_5045453216" evidence="2">
    <location>
        <begin position="28"/>
        <end position="425"/>
    </location>
</feature>
<accession>A0ABV0K010</accession>
<evidence type="ECO:0000259" key="3">
    <source>
        <dbReference type="SMART" id="SM00093"/>
    </source>
</evidence>
<dbReference type="SUPFAM" id="SSF56574">
    <property type="entry name" value="Serpins"/>
    <property type="match status" value="1"/>
</dbReference>
<feature type="domain" description="Serpin" evidence="3">
    <location>
        <begin position="65"/>
        <end position="424"/>
    </location>
</feature>
<name>A0ABV0K010_9CYAN</name>
<organism evidence="4 5">
    <name type="scientific">Leptolyngbya subtilissima DQ-A4</name>
    <dbReference type="NCBI Taxonomy" id="2933933"/>
    <lineage>
        <taxon>Bacteria</taxon>
        <taxon>Bacillati</taxon>
        <taxon>Cyanobacteriota</taxon>
        <taxon>Cyanophyceae</taxon>
        <taxon>Leptolyngbyales</taxon>
        <taxon>Leptolyngbyaceae</taxon>
        <taxon>Leptolyngbya group</taxon>
        <taxon>Leptolyngbya</taxon>
    </lineage>
</organism>
<dbReference type="PROSITE" id="PS51257">
    <property type="entry name" value="PROKAR_LIPOPROTEIN"/>
    <property type="match status" value="1"/>
</dbReference>
<dbReference type="InterPro" id="IPR036186">
    <property type="entry name" value="Serpin_sf"/>
</dbReference>
<dbReference type="PANTHER" id="PTHR11461">
    <property type="entry name" value="SERINE PROTEASE INHIBITOR, SERPIN"/>
    <property type="match status" value="1"/>
</dbReference>
<feature type="signal peptide" evidence="2">
    <location>
        <begin position="1"/>
        <end position="27"/>
    </location>
</feature>
<evidence type="ECO:0000256" key="1">
    <source>
        <dbReference type="RuleBase" id="RU000411"/>
    </source>
</evidence>
<dbReference type="RefSeq" id="WP_199325727.1">
    <property type="nucleotide sequence ID" value="NZ_JAMPKX010000001.1"/>
</dbReference>
<dbReference type="InterPro" id="IPR042185">
    <property type="entry name" value="Serpin_sf_2"/>
</dbReference>
<dbReference type="InterPro" id="IPR000215">
    <property type="entry name" value="Serpin_fam"/>
</dbReference>
<dbReference type="PANTHER" id="PTHR11461:SF211">
    <property type="entry name" value="GH10112P-RELATED"/>
    <property type="match status" value="1"/>
</dbReference>